<comment type="caution">
    <text evidence="2">The sequence shown here is derived from an EMBL/GenBank/DDBJ whole genome shotgun (WGS) entry which is preliminary data.</text>
</comment>
<dbReference type="EMBL" id="QQWG01000019">
    <property type="protein sequence ID" value="RRG19492.1"/>
    <property type="molecule type" value="Genomic_DNA"/>
</dbReference>
<name>A0A425XXP5_9BACT</name>
<gene>
    <name evidence="2" type="ORF">DWB61_14855</name>
</gene>
<evidence type="ECO:0000313" key="3">
    <source>
        <dbReference type="Proteomes" id="UP000285794"/>
    </source>
</evidence>
<keyword evidence="1" id="KW-0812">Transmembrane</keyword>
<dbReference type="OrthoDB" id="1121988at2"/>
<accession>A0A425XXP5</accession>
<evidence type="ECO:0000256" key="1">
    <source>
        <dbReference type="SAM" id="Phobius"/>
    </source>
</evidence>
<proteinExistence type="predicted"/>
<dbReference type="RefSeq" id="WP_125031676.1">
    <property type="nucleotide sequence ID" value="NZ_JAPXVP010000017.1"/>
</dbReference>
<evidence type="ECO:0000313" key="2">
    <source>
        <dbReference type="EMBL" id="RRG19492.1"/>
    </source>
</evidence>
<keyword evidence="3" id="KW-1185">Reference proteome</keyword>
<keyword evidence="1" id="KW-1133">Transmembrane helix</keyword>
<keyword evidence="1" id="KW-0472">Membrane</keyword>
<dbReference type="Proteomes" id="UP000285794">
    <property type="component" value="Unassembled WGS sequence"/>
</dbReference>
<feature type="transmembrane region" description="Helical" evidence="1">
    <location>
        <begin position="36"/>
        <end position="55"/>
    </location>
</feature>
<reference evidence="2 3" key="1">
    <citation type="submission" date="2018-07" db="EMBL/GenBank/DDBJ databases">
        <title>Draft genome sequence of Ancylomarina sp. M1P.</title>
        <authorList>
            <person name="Yadav S."/>
            <person name="Villanueva L."/>
            <person name="Damste J.S.S."/>
        </authorList>
    </citation>
    <scope>NUCLEOTIDE SEQUENCE [LARGE SCALE GENOMIC DNA]</scope>
    <source>
        <strain evidence="2 3">M1P</strain>
    </source>
</reference>
<feature type="transmembrane region" description="Helical" evidence="1">
    <location>
        <begin position="12"/>
        <end position="30"/>
    </location>
</feature>
<dbReference type="AlphaFoldDB" id="A0A425XXP5"/>
<organism evidence="2 3">
    <name type="scientific">Ancylomarina euxinus</name>
    <dbReference type="NCBI Taxonomy" id="2283627"/>
    <lineage>
        <taxon>Bacteria</taxon>
        <taxon>Pseudomonadati</taxon>
        <taxon>Bacteroidota</taxon>
        <taxon>Bacteroidia</taxon>
        <taxon>Marinilabiliales</taxon>
        <taxon>Marinifilaceae</taxon>
        <taxon>Ancylomarina</taxon>
    </lineage>
</organism>
<protein>
    <submittedName>
        <fullName evidence="2">Uncharacterized protein</fullName>
    </submittedName>
</protein>
<sequence length="151" mass="17686">MVLNYKTGRLPFNFIALGFMLFAVSIWRIVVLDWKGMLFFPIALLFLFLKSGLIIDTDSRRLKKYIGLFLIKKGEWENIELILYLEILRVIRSQRMNVLSIRRAETKDVYKLILVLPNKSIELMVGEKESIINTSKEISLSLQTTVLNRYI</sequence>